<dbReference type="RefSeq" id="WP_094605631.1">
    <property type="nucleotide sequence ID" value="NZ_CP155573.1"/>
</dbReference>
<dbReference type="EMBL" id="CP155573">
    <property type="protein sequence ID" value="XFO66024.1"/>
    <property type="molecule type" value="Genomic_DNA"/>
</dbReference>
<evidence type="ECO:0000313" key="2">
    <source>
        <dbReference type="Proteomes" id="UP000216752"/>
    </source>
</evidence>
<sequence>MALVWKIDEVVNEIALWPIKRFYPTLIAKRTGISLDAVFTRLLELTKDQKLCVKWELRCPGDNCARTLLVIDEKTIKLRDVFCQYCGHDFCEEDDGDIYEYIYPVFEVCKDYKEYLRKVNPSIKKKQPLMIGKKHLN</sequence>
<reference evidence="1" key="1">
    <citation type="submission" date="2024-05" db="EMBL/GenBank/DDBJ databases">
        <title>Isolation and characterization of Sporomusa carbonis sp. nov., a carboxydotrophic hydrogenogen in the genus of Sporomusa isolated from a charcoal burning pile.</title>
        <authorList>
            <person name="Boeer T."/>
            <person name="Rosenbaum F."/>
            <person name="Eysell L."/>
            <person name="Mueller V."/>
            <person name="Daniel R."/>
            <person name="Poehlein A."/>
        </authorList>
    </citation>
    <scope>NUCLEOTIDE SEQUENCE [LARGE SCALE GENOMIC DNA]</scope>
    <source>
        <strain evidence="1">DSM 10669</strain>
    </source>
</reference>
<keyword evidence="2" id="KW-1185">Reference proteome</keyword>
<dbReference type="Proteomes" id="UP000216752">
    <property type="component" value="Chromosome"/>
</dbReference>
<proteinExistence type="predicted"/>
<protein>
    <submittedName>
        <fullName evidence="1">Uncharacterized protein</fullName>
    </submittedName>
</protein>
<organism evidence="1 2">
    <name type="scientific">Sporomusa silvacetica DSM 10669</name>
    <dbReference type="NCBI Taxonomy" id="1123289"/>
    <lineage>
        <taxon>Bacteria</taxon>
        <taxon>Bacillati</taxon>
        <taxon>Bacillota</taxon>
        <taxon>Negativicutes</taxon>
        <taxon>Selenomonadales</taxon>
        <taxon>Sporomusaceae</taxon>
        <taxon>Sporomusa</taxon>
    </lineage>
</organism>
<gene>
    <name evidence="1" type="ORF">SPSIL_021720</name>
</gene>
<accession>A0ABZ3IK00</accession>
<evidence type="ECO:0000313" key="1">
    <source>
        <dbReference type="EMBL" id="XFO66024.1"/>
    </source>
</evidence>
<name>A0ABZ3IK00_9FIRM</name>